<evidence type="ECO:0000313" key="3">
    <source>
        <dbReference type="Proteomes" id="UP000824083"/>
    </source>
</evidence>
<dbReference type="InterPro" id="IPR036709">
    <property type="entry name" value="Autotransporte_beta_dom_sf"/>
</dbReference>
<accession>A0A9D1IGW5</accession>
<gene>
    <name evidence="2" type="ORF">IAC56_02205</name>
</gene>
<dbReference type="EMBL" id="DVMY01000040">
    <property type="protein sequence ID" value="HIU37073.1"/>
    <property type="molecule type" value="Genomic_DNA"/>
</dbReference>
<evidence type="ECO:0000313" key="2">
    <source>
        <dbReference type="EMBL" id="HIU37073.1"/>
    </source>
</evidence>
<dbReference type="AlphaFoldDB" id="A0A9D1IGW5"/>
<dbReference type="SMART" id="SM00869">
    <property type="entry name" value="Autotransporter"/>
    <property type="match status" value="1"/>
</dbReference>
<dbReference type="PROSITE" id="PS51208">
    <property type="entry name" value="AUTOTRANSPORTER"/>
    <property type="match status" value="1"/>
</dbReference>
<dbReference type="GO" id="GO:0019867">
    <property type="term" value="C:outer membrane"/>
    <property type="evidence" value="ECO:0007669"/>
    <property type="project" value="InterPro"/>
</dbReference>
<sequence length="757" mass="83542">MAAVRNHLLSFSVLALLNAHHPGVHALTHHHFSTQKLSLESLSGGDGCYSYLEFEENAIFSSEPDVELELAGKTLSENTTDDDDFLEVGLIRHSNGSLALGSDFSINVKAREVNSFIALESSELQSIKGADNQSFELNLDLQNSSRRLDCAIGWLLYESSLTKDQLPETMTVRALANLSSPDGAVIALQSQFSDVDFKGSLTLSAQSTGTDQTQVIALDLIDSRFHIESVGHSDITGAIRISGDSDLDLNLSNATDRFKGQLLDAGVYNARSKITIQSGAQWITQGYNFVNEFHWGAGGVLDITEATDTVRIKTEGFSDADDSNGTLSNITRVEDGAVLRVAINDGDLGSDHYKLALGNVSPISETGSRVFVEIVDQRTDPSDCEINIGLIEVDNVEDSQPKFFVEAVPHYYESAWGAYKTYGAIGTDGADGYVLTGMVTDRLGPSLMAKNIIDFTAALAVSHEQNADRVFSFVSDRLSQKKSPGLWVDVQTQETELNLSHQSRRQEIKTQAFSIGYDHEVSVPWFSDSLMGLWASRNQTDADIKDASGEMNETALGFYLQGLTENYRLILQGHYGWGDNELKTPGFFGTNHEKLNARFRTDSRSYGLGLYVGFTRPDDSEKYFFEPFMSGYTYWVQADPSNSVQTIRFKTEKLHQSLVKLGLSAGYRLDETPVPINLFAQAAWAHRFGQSYDLIGFENNKSETFETEDLQESWGYLKLAAEMTVSDHLILGARATAYASEVVKPKYEMGLSAHYIF</sequence>
<organism evidence="2 3">
    <name type="scientific">Candidatus Aphodousia faecigallinarum</name>
    <dbReference type="NCBI Taxonomy" id="2840677"/>
    <lineage>
        <taxon>Bacteria</taxon>
        <taxon>Pseudomonadati</taxon>
        <taxon>Pseudomonadota</taxon>
        <taxon>Betaproteobacteria</taxon>
        <taxon>Burkholderiales</taxon>
        <taxon>Sutterellaceae</taxon>
        <taxon>Sutterellaceae incertae sedis</taxon>
        <taxon>Candidatus Aphodousia</taxon>
    </lineage>
</organism>
<dbReference type="Pfam" id="PF03797">
    <property type="entry name" value="Autotransporter"/>
    <property type="match status" value="1"/>
</dbReference>
<dbReference type="Proteomes" id="UP000824083">
    <property type="component" value="Unassembled WGS sequence"/>
</dbReference>
<reference evidence="2" key="2">
    <citation type="journal article" date="2021" name="PeerJ">
        <title>Extensive microbial diversity within the chicken gut microbiome revealed by metagenomics and culture.</title>
        <authorList>
            <person name="Gilroy R."/>
            <person name="Ravi A."/>
            <person name="Getino M."/>
            <person name="Pursley I."/>
            <person name="Horton D.L."/>
            <person name="Alikhan N.F."/>
            <person name="Baker D."/>
            <person name="Gharbi K."/>
            <person name="Hall N."/>
            <person name="Watson M."/>
            <person name="Adriaenssens E.M."/>
            <person name="Foster-Nyarko E."/>
            <person name="Jarju S."/>
            <person name="Secka A."/>
            <person name="Antonio M."/>
            <person name="Oren A."/>
            <person name="Chaudhuri R.R."/>
            <person name="La Ragione R."/>
            <person name="Hildebrand F."/>
            <person name="Pallen M.J."/>
        </authorList>
    </citation>
    <scope>NUCLEOTIDE SEQUENCE</scope>
    <source>
        <strain evidence="2">7463</strain>
    </source>
</reference>
<dbReference type="InterPro" id="IPR006315">
    <property type="entry name" value="OM_autotransptr_brl_dom"/>
</dbReference>
<proteinExistence type="predicted"/>
<feature type="domain" description="Autotransporter" evidence="1">
    <location>
        <begin position="479"/>
        <end position="757"/>
    </location>
</feature>
<name>A0A9D1IGW5_9BURK</name>
<dbReference type="NCBIfam" id="TIGR01414">
    <property type="entry name" value="autotrans_barl"/>
    <property type="match status" value="1"/>
</dbReference>
<comment type="caution">
    <text evidence="2">The sequence shown here is derived from an EMBL/GenBank/DDBJ whole genome shotgun (WGS) entry which is preliminary data.</text>
</comment>
<evidence type="ECO:0000259" key="1">
    <source>
        <dbReference type="PROSITE" id="PS51208"/>
    </source>
</evidence>
<dbReference type="Gene3D" id="2.40.128.130">
    <property type="entry name" value="Autotransporter beta-domain"/>
    <property type="match status" value="1"/>
</dbReference>
<dbReference type="SUPFAM" id="SSF103515">
    <property type="entry name" value="Autotransporter"/>
    <property type="match status" value="1"/>
</dbReference>
<dbReference type="InterPro" id="IPR005546">
    <property type="entry name" value="Autotransporte_beta"/>
</dbReference>
<reference evidence="2" key="1">
    <citation type="submission" date="2020-10" db="EMBL/GenBank/DDBJ databases">
        <authorList>
            <person name="Gilroy R."/>
        </authorList>
    </citation>
    <scope>NUCLEOTIDE SEQUENCE</scope>
    <source>
        <strain evidence="2">7463</strain>
    </source>
</reference>
<protein>
    <submittedName>
        <fullName evidence="2">Autotransporter outer membrane beta-barrel domain-containing protein</fullName>
    </submittedName>
</protein>